<evidence type="ECO:0000256" key="2">
    <source>
        <dbReference type="ARBA" id="ARBA00005417"/>
    </source>
</evidence>
<comment type="caution">
    <text evidence="9">The sequence shown here is derived from an EMBL/GenBank/DDBJ whole genome shotgun (WGS) entry which is preliminary data.</text>
</comment>
<comment type="subcellular location">
    <subcellularLocation>
        <location evidence="1">Cell inner membrane</location>
        <topology evidence="1">Peripheral membrane protein</topology>
    </subcellularLocation>
</comment>
<gene>
    <name evidence="9" type="ORF">GQE98_00435</name>
</gene>
<accession>A0A6L8W3U9</accession>
<evidence type="ECO:0000256" key="1">
    <source>
        <dbReference type="ARBA" id="ARBA00004417"/>
    </source>
</evidence>
<dbReference type="RefSeq" id="WP_161313584.1">
    <property type="nucleotide sequence ID" value="NZ_WTUW01000001.1"/>
</dbReference>
<dbReference type="AlphaFoldDB" id="A0A6L8W3U9"/>
<keyword evidence="3" id="KW-0813">Transport</keyword>
<evidence type="ECO:0000256" key="3">
    <source>
        <dbReference type="ARBA" id="ARBA00022448"/>
    </source>
</evidence>
<keyword evidence="10" id="KW-1185">Reference proteome</keyword>
<evidence type="ECO:0000256" key="5">
    <source>
        <dbReference type="ARBA" id="ARBA00022741"/>
    </source>
</evidence>
<keyword evidence="4" id="KW-1003">Cell membrane</keyword>
<dbReference type="Proteomes" id="UP000476030">
    <property type="component" value="Unassembled WGS sequence"/>
</dbReference>
<keyword evidence="5" id="KW-0547">Nucleotide-binding</keyword>
<keyword evidence="6 9" id="KW-0067">ATP-binding</keyword>
<dbReference type="InterPro" id="IPR003439">
    <property type="entry name" value="ABC_transporter-like_ATP-bd"/>
</dbReference>
<dbReference type="PANTHER" id="PTHR43297">
    <property type="entry name" value="OLIGOPEPTIDE TRANSPORT ATP-BINDING PROTEIN APPD"/>
    <property type="match status" value="1"/>
</dbReference>
<comment type="similarity">
    <text evidence="2">Belongs to the ABC transporter superfamily.</text>
</comment>
<dbReference type="GO" id="GO:0005524">
    <property type="term" value="F:ATP binding"/>
    <property type="evidence" value="ECO:0007669"/>
    <property type="project" value="UniProtKB-KW"/>
</dbReference>
<reference evidence="9 10" key="1">
    <citation type="submission" date="2019-12" db="EMBL/GenBank/DDBJ databases">
        <title>Snethiella sp. nov. sp. isolated from sea sand.</title>
        <authorList>
            <person name="Kim J."/>
            <person name="Jeong S.E."/>
            <person name="Jung H.S."/>
            <person name="Jeon C.O."/>
        </authorList>
    </citation>
    <scope>NUCLEOTIDE SEQUENCE [LARGE SCALE GENOMIC DNA]</scope>
    <source>
        <strain evidence="9 10">DP05</strain>
    </source>
</reference>
<feature type="domain" description="ABC transporter" evidence="8">
    <location>
        <begin position="4"/>
        <end position="253"/>
    </location>
</feature>
<dbReference type="InterPro" id="IPR027417">
    <property type="entry name" value="P-loop_NTPase"/>
</dbReference>
<evidence type="ECO:0000259" key="8">
    <source>
        <dbReference type="PROSITE" id="PS50893"/>
    </source>
</evidence>
<dbReference type="InterPro" id="IPR003593">
    <property type="entry name" value="AAA+_ATPase"/>
</dbReference>
<dbReference type="GO" id="GO:0005886">
    <property type="term" value="C:plasma membrane"/>
    <property type="evidence" value="ECO:0007669"/>
    <property type="project" value="UniProtKB-SubCell"/>
</dbReference>
<proteinExistence type="inferred from homology"/>
<evidence type="ECO:0000256" key="6">
    <source>
        <dbReference type="ARBA" id="ARBA00022840"/>
    </source>
</evidence>
<evidence type="ECO:0000313" key="10">
    <source>
        <dbReference type="Proteomes" id="UP000476030"/>
    </source>
</evidence>
<name>A0A6L8W3U9_9PROT</name>
<dbReference type="CDD" id="cd03257">
    <property type="entry name" value="ABC_NikE_OppD_transporters"/>
    <property type="match status" value="1"/>
</dbReference>
<dbReference type="GO" id="GO:0015833">
    <property type="term" value="P:peptide transport"/>
    <property type="evidence" value="ECO:0007669"/>
    <property type="project" value="InterPro"/>
</dbReference>
<dbReference type="PROSITE" id="PS00211">
    <property type="entry name" value="ABC_TRANSPORTER_1"/>
    <property type="match status" value="1"/>
</dbReference>
<dbReference type="Pfam" id="PF00005">
    <property type="entry name" value="ABC_tran"/>
    <property type="match status" value="1"/>
</dbReference>
<evidence type="ECO:0000256" key="4">
    <source>
        <dbReference type="ARBA" id="ARBA00022475"/>
    </source>
</evidence>
<evidence type="ECO:0000256" key="7">
    <source>
        <dbReference type="ARBA" id="ARBA00023136"/>
    </source>
</evidence>
<dbReference type="InterPro" id="IPR017871">
    <property type="entry name" value="ABC_transporter-like_CS"/>
</dbReference>
<dbReference type="PROSITE" id="PS50893">
    <property type="entry name" value="ABC_TRANSPORTER_2"/>
    <property type="match status" value="1"/>
</dbReference>
<dbReference type="PANTHER" id="PTHR43297:SF2">
    <property type="entry name" value="DIPEPTIDE TRANSPORT ATP-BINDING PROTEIN DPPD"/>
    <property type="match status" value="1"/>
</dbReference>
<dbReference type="FunFam" id="3.40.50.300:FF:000016">
    <property type="entry name" value="Oligopeptide ABC transporter ATP-binding component"/>
    <property type="match status" value="1"/>
</dbReference>
<organism evidence="9 10">
    <name type="scientific">Sneathiella litorea</name>
    <dbReference type="NCBI Taxonomy" id="2606216"/>
    <lineage>
        <taxon>Bacteria</taxon>
        <taxon>Pseudomonadati</taxon>
        <taxon>Pseudomonadota</taxon>
        <taxon>Alphaproteobacteria</taxon>
        <taxon>Sneathiellales</taxon>
        <taxon>Sneathiellaceae</taxon>
        <taxon>Sneathiella</taxon>
    </lineage>
</organism>
<dbReference type="Pfam" id="PF08352">
    <property type="entry name" value="oligo_HPY"/>
    <property type="match status" value="1"/>
</dbReference>
<dbReference type="SMART" id="SM00382">
    <property type="entry name" value="AAA"/>
    <property type="match status" value="1"/>
</dbReference>
<sequence>MSLLNINNLSVILETNKGPARAVRNLSFRLEKGETLGIVGESGCGKSMAALALMGLLPERSKTEGQIKLDGQNLLEKDDQEMCQIRGNRLAMIFQEPMTSLNPVHTVGNQIMEPLRLHRNMSESDAKVETLRLLDRVGIPNPQARFDNYPHQLSGGQRQRVMIAIALSCQPDVLIADEPTTALDVTIQDQILDLIQTLVREEGMSLILISHDLGVISENTDNILVMYGGAAVETGKTEQIFDELIHPYTQGLFAAMPKLGRAKNRRLVTIPGTVPDLISMPMGCTFTDRCPLATEVCQNTPPPVVEVKSKHFVACHHLDEARDRKTEELFS</sequence>
<dbReference type="InterPro" id="IPR050388">
    <property type="entry name" value="ABC_Ni/Peptide_Import"/>
</dbReference>
<protein>
    <submittedName>
        <fullName evidence="9">ATP-binding cassette domain-containing protein</fullName>
    </submittedName>
</protein>
<dbReference type="Gene3D" id="3.40.50.300">
    <property type="entry name" value="P-loop containing nucleotide triphosphate hydrolases"/>
    <property type="match status" value="1"/>
</dbReference>
<dbReference type="GO" id="GO:0016887">
    <property type="term" value="F:ATP hydrolysis activity"/>
    <property type="evidence" value="ECO:0007669"/>
    <property type="project" value="InterPro"/>
</dbReference>
<dbReference type="InterPro" id="IPR013563">
    <property type="entry name" value="Oligopep_ABC_C"/>
</dbReference>
<evidence type="ECO:0000313" key="9">
    <source>
        <dbReference type="EMBL" id="MZR29090.1"/>
    </source>
</evidence>
<dbReference type="SUPFAM" id="SSF52540">
    <property type="entry name" value="P-loop containing nucleoside triphosphate hydrolases"/>
    <property type="match status" value="1"/>
</dbReference>
<dbReference type="GO" id="GO:0055085">
    <property type="term" value="P:transmembrane transport"/>
    <property type="evidence" value="ECO:0007669"/>
    <property type="project" value="UniProtKB-ARBA"/>
</dbReference>
<keyword evidence="7" id="KW-0472">Membrane</keyword>
<dbReference type="EMBL" id="WTUW01000001">
    <property type="protein sequence ID" value="MZR29090.1"/>
    <property type="molecule type" value="Genomic_DNA"/>
</dbReference>
<dbReference type="NCBIfam" id="TIGR01727">
    <property type="entry name" value="oligo_HPY"/>
    <property type="match status" value="1"/>
</dbReference>